<proteinExistence type="predicted"/>
<dbReference type="EMBL" id="CP021355">
    <property type="protein sequence ID" value="AWK76210.1"/>
    <property type="molecule type" value="Genomic_DNA"/>
</dbReference>
<reference evidence="2 3" key="1">
    <citation type="submission" date="2017-05" db="EMBL/GenBank/DDBJ databases">
        <title>Isolation of Rhodococcus sp. S2-17 biodegrading of BP-3.</title>
        <authorList>
            <person name="Lee Y."/>
            <person name="Kim K.H."/>
            <person name="Chun B.H."/>
            <person name="Jung H.S."/>
            <person name="Jeon C.O."/>
        </authorList>
    </citation>
    <scope>NUCLEOTIDE SEQUENCE [LARGE SCALE GENOMIC DNA]</scope>
    <source>
        <strain evidence="2 3">S2-17</strain>
        <plasmid evidence="3">prb98</plasmid>
    </source>
</reference>
<keyword evidence="2" id="KW-0614">Plasmid</keyword>
<sequence length="62" mass="6173">MGLLRHGARSSATMNPSSATGASNSSSVLLIRTLCTSAAAVAVRTIHDSFGKLPSGSGGAER</sequence>
<evidence type="ECO:0000313" key="3">
    <source>
        <dbReference type="Proteomes" id="UP000245711"/>
    </source>
</evidence>
<accession>A0A2S2C5Q8</accession>
<keyword evidence="3" id="KW-1185">Reference proteome</keyword>
<gene>
    <name evidence="2" type="ORF">CBI38_32450</name>
</gene>
<name>A0A2S2C5Q8_9NOCA</name>
<dbReference type="AlphaFoldDB" id="A0A2S2C5Q8"/>
<protein>
    <submittedName>
        <fullName evidence="2">Uncharacterized protein</fullName>
    </submittedName>
</protein>
<geneLocation type="plasmid" evidence="3">
    <name>prb98</name>
</geneLocation>
<evidence type="ECO:0000256" key="1">
    <source>
        <dbReference type="SAM" id="MobiDB-lite"/>
    </source>
</evidence>
<dbReference type="Proteomes" id="UP000245711">
    <property type="component" value="Plasmid pRB98"/>
</dbReference>
<dbReference type="KEGG" id="roz:CBI38_32450"/>
<organism evidence="2 3">
    <name type="scientific">Rhodococcus oxybenzonivorans</name>
    <dbReference type="NCBI Taxonomy" id="1990687"/>
    <lineage>
        <taxon>Bacteria</taxon>
        <taxon>Bacillati</taxon>
        <taxon>Actinomycetota</taxon>
        <taxon>Actinomycetes</taxon>
        <taxon>Mycobacteriales</taxon>
        <taxon>Nocardiaceae</taxon>
        <taxon>Rhodococcus</taxon>
    </lineage>
</organism>
<evidence type="ECO:0000313" key="2">
    <source>
        <dbReference type="EMBL" id="AWK76210.1"/>
    </source>
</evidence>
<feature type="region of interest" description="Disordered" evidence="1">
    <location>
        <begin position="1"/>
        <end position="25"/>
    </location>
</feature>